<evidence type="ECO:0000256" key="3">
    <source>
        <dbReference type="ARBA" id="ARBA00022692"/>
    </source>
</evidence>
<dbReference type="InterPro" id="IPR005598">
    <property type="entry name" value="ATP_synth_I"/>
</dbReference>
<keyword evidence="2" id="KW-1003">Cell membrane</keyword>
<evidence type="ECO:0008006" key="9">
    <source>
        <dbReference type="Google" id="ProtNLM"/>
    </source>
</evidence>
<feature type="transmembrane region" description="Helical" evidence="6">
    <location>
        <begin position="35"/>
        <end position="52"/>
    </location>
</feature>
<keyword evidence="5 6" id="KW-0472">Membrane</keyword>
<feature type="transmembrane region" description="Helical" evidence="6">
    <location>
        <begin position="97"/>
        <end position="121"/>
    </location>
</feature>
<sequence>MDDLNSIVTAVSRITLLMLSALLLGWAFLPEHRPLCNGLILGLAAGLVYVRFLSSKVRGLVNLVVSQEKKRYSFGFVTRICLVFVTVMIAAKVEQVSMPGAIIGVFIPQILTIPTSIVIGLRNKS</sequence>
<organism evidence="7 8">
    <name type="scientific">Paenibacillus vini</name>
    <dbReference type="NCBI Taxonomy" id="1476024"/>
    <lineage>
        <taxon>Bacteria</taxon>
        <taxon>Bacillati</taxon>
        <taxon>Bacillota</taxon>
        <taxon>Bacilli</taxon>
        <taxon>Bacillales</taxon>
        <taxon>Paenibacillaceae</taxon>
        <taxon>Paenibacillus</taxon>
    </lineage>
</organism>
<evidence type="ECO:0000256" key="1">
    <source>
        <dbReference type="ARBA" id="ARBA00004651"/>
    </source>
</evidence>
<dbReference type="Pfam" id="PF03899">
    <property type="entry name" value="ATP-synt_I"/>
    <property type="match status" value="1"/>
</dbReference>
<evidence type="ECO:0000256" key="2">
    <source>
        <dbReference type="ARBA" id="ARBA00022475"/>
    </source>
</evidence>
<feature type="transmembrane region" description="Helical" evidence="6">
    <location>
        <begin position="72"/>
        <end position="91"/>
    </location>
</feature>
<evidence type="ECO:0000256" key="5">
    <source>
        <dbReference type="ARBA" id="ARBA00023136"/>
    </source>
</evidence>
<protein>
    <recommendedName>
        <fullName evidence="9">ATP synthase subunit I</fullName>
    </recommendedName>
</protein>
<proteinExistence type="predicted"/>
<dbReference type="Proteomes" id="UP000679992">
    <property type="component" value="Unassembled WGS sequence"/>
</dbReference>
<keyword evidence="4 6" id="KW-1133">Transmembrane helix</keyword>
<gene>
    <name evidence="7" type="ORF">J42TS3_05890</name>
</gene>
<reference evidence="7 8" key="1">
    <citation type="submission" date="2021-03" db="EMBL/GenBank/DDBJ databases">
        <title>Antimicrobial resistance genes in bacteria isolated from Japanese honey, and their potential for conferring macrolide and lincosamide resistance in the American foulbrood pathogen Paenibacillus larvae.</title>
        <authorList>
            <person name="Okamoto M."/>
            <person name="Kumagai M."/>
            <person name="Kanamori H."/>
            <person name="Takamatsu D."/>
        </authorList>
    </citation>
    <scope>NUCLEOTIDE SEQUENCE [LARGE SCALE GENOMIC DNA]</scope>
    <source>
        <strain evidence="7 8">J42TS3</strain>
    </source>
</reference>
<dbReference type="RefSeq" id="WP_211022673.1">
    <property type="nucleotide sequence ID" value="NZ_BOSL01000001.1"/>
</dbReference>
<evidence type="ECO:0000256" key="4">
    <source>
        <dbReference type="ARBA" id="ARBA00022989"/>
    </source>
</evidence>
<evidence type="ECO:0000313" key="7">
    <source>
        <dbReference type="EMBL" id="GIP51554.1"/>
    </source>
</evidence>
<name>A0ABQ4M6D1_9BACL</name>
<evidence type="ECO:0000313" key="8">
    <source>
        <dbReference type="Proteomes" id="UP000679992"/>
    </source>
</evidence>
<accession>A0ABQ4M6D1</accession>
<evidence type="ECO:0000256" key="6">
    <source>
        <dbReference type="SAM" id="Phobius"/>
    </source>
</evidence>
<comment type="subcellular location">
    <subcellularLocation>
        <location evidence="1">Cell membrane</location>
        <topology evidence="1">Multi-pass membrane protein</topology>
    </subcellularLocation>
</comment>
<comment type="caution">
    <text evidence="7">The sequence shown here is derived from an EMBL/GenBank/DDBJ whole genome shotgun (WGS) entry which is preliminary data.</text>
</comment>
<dbReference type="EMBL" id="BOSL01000001">
    <property type="protein sequence ID" value="GIP51554.1"/>
    <property type="molecule type" value="Genomic_DNA"/>
</dbReference>
<keyword evidence="8" id="KW-1185">Reference proteome</keyword>
<keyword evidence="3 6" id="KW-0812">Transmembrane</keyword>
<feature type="transmembrane region" description="Helical" evidence="6">
    <location>
        <begin position="7"/>
        <end position="29"/>
    </location>
</feature>